<evidence type="ECO:0000313" key="14">
    <source>
        <dbReference type="Proteomes" id="UP000019151"/>
    </source>
</evidence>
<keyword evidence="6" id="KW-0418">Kinase</keyword>
<dbReference type="EMBL" id="CP007128">
    <property type="protein sequence ID" value="AHG90084.1"/>
    <property type="molecule type" value="Genomic_DNA"/>
</dbReference>
<dbReference type="SMART" id="SM00388">
    <property type="entry name" value="HisKA"/>
    <property type="match status" value="1"/>
</dbReference>
<dbReference type="Gene3D" id="3.30.565.10">
    <property type="entry name" value="Histidine kinase-like ATPase, C-terminal domain"/>
    <property type="match status" value="1"/>
</dbReference>
<dbReference type="SMART" id="SM00065">
    <property type="entry name" value="GAF"/>
    <property type="match status" value="2"/>
</dbReference>
<dbReference type="Gene3D" id="1.10.287.130">
    <property type="match status" value="1"/>
</dbReference>
<comment type="catalytic activity">
    <reaction evidence="1">
        <text>ATP + protein L-histidine = ADP + protein N-phospho-L-histidine.</text>
        <dbReference type="EC" id="2.7.13.3"/>
    </reaction>
</comment>
<dbReference type="SMART" id="SM00091">
    <property type="entry name" value="PAS"/>
    <property type="match status" value="2"/>
</dbReference>
<dbReference type="InterPro" id="IPR029016">
    <property type="entry name" value="GAF-like_dom_sf"/>
</dbReference>
<dbReference type="PANTHER" id="PTHR43065:SF46">
    <property type="entry name" value="C4-DICARBOXYLATE TRANSPORT SENSOR PROTEIN DCTB"/>
    <property type="match status" value="1"/>
</dbReference>
<dbReference type="PROSITE" id="PS50113">
    <property type="entry name" value="PAC"/>
    <property type="match status" value="1"/>
</dbReference>
<evidence type="ECO:0000256" key="5">
    <source>
        <dbReference type="ARBA" id="ARBA00022741"/>
    </source>
</evidence>
<organism evidence="13 14">
    <name type="scientific">Gemmatirosa kalamazoonensis</name>
    <dbReference type="NCBI Taxonomy" id="861299"/>
    <lineage>
        <taxon>Bacteria</taxon>
        <taxon>Pseudomonadati</taxon>
        <taxon>Gemmatimonadota</taxon>
        <taxon>Gemmatimonadia</taxon>
        <taxon>Gemmatimonadales</taxon>
        <taxon>Gemmatimonadaceae</taxon>
        <taxon>Gemmatirosa</taxon>
    </lineage>
</organism>
<evidence type="ECO:0000256" key="6">
    <source>
        <dbReference type="ARBA" id="ARBA00022777"/>
    </source>
</evidence>
<evidence type="ECO:0000259" key="12">
    <source>
        <dbReference type="PROSITE" id="PS50113"/>
    </source>
</evidence>
<dbReference type="EC" id="2.7.13.3" evidence="2"/>
<keyword evidence="7" id="KW-0067">ATP-binding</keyword>
<evidence type="ECO:0000256" key="8">
    <source>
        <dbReference type="ARBA" id="ARBA00023012"/>
    </source>
</evidence>
<dbReference type="HOGENOM" id="CLU_292359_0_0_0"/>
<name>W0RG47_9BACT</name>
<evidence type="ECO:0000256" key="1">
    <source>
        <dbReference type="ARBA" id="ARBA00000085"/>
    </source>
</evidence>
<dbReference type="STRING" id="861299.J421_2547"/>
<dbReference type="InterPro" id="IPR003661">
    <property type="entry name" value="HisK_dim/P_dom"/>
</dbReference>
<dbReference type="CDD" id="cd00130">
    <property type="entry name" value="PAS"/>
    <property type="match status" value="2"/>
</dbReference>
<dbReference type="GO" id="GO:0006355">
    <property type="term" value="P:regulation of DNA-templated transcription"/>
    <property type="evidence" value="ECO:0007669"/>
    <property type="project" value="InterPro"/>
</dbReference>
<dbReference type="InterPro" id="IPR003018">
    <property type="entry name" value="GAF"/>
</dbReference>
<gene>
    <name evidence="13" type="ORF">J421_2547</name>
</gene>
<dbReference type="PROSITE" id="PS50109">
    <property type="entry name" value="HIS_KIN"/>
    <property type="match status" value="1"/>
</dbReference>
<dbReference type="AlphaFoldDB" id="W0RG47"/>
<sequence length="1042" mass="109966">MAAPSSPVDSLVVLQDALLAAGRAAELGEQLRVLATALATLAGGQTTIVVRDESLAAIRTVQVRPAGGGVEDVPAADRSTIAAPVWRRWLRLLKARRAQLAAPGATGPVYALDLSDQWARSEFGQALAGLPPESTMGAAPTAERVGPAGLLVAPILARDGAVLATLVQELPDRWPPSPDVVRAVELLGQQIGHHVAEARLAALAGRRAERLQRLQEAGAALTRSLDEGEIVRELAKQVSRVVPADGIVVAHPDLESGVVRTALRLVRGLSRPRADQPLGAGPLAEAARSGETVRVDDYDPSQSPLAAADDVVGDAGPAGSVLVMPMRVGTQLVGVVAVHAAAPRAYRAEDEELLRAVTAQAGTAIANARLFAESEAERRQSEALAEVARAVGGSLRFGEVLRLILRHTSALLKAGGACVALRRDDYLHIVAGVGAASLLSGVHVPAGASMMGRSMQDGRPYISNDVPQDEGYYAPLRRVAPIEKAVLVPLVGAEGPIGVIVAINREADFTDLDARVLQRLADHVAVAIVNARLFEEVTSATREWKVAFDAVAAGLVVLDDQGRVRRCNQRAAELAGAPGPKALLGRGFRDALGIAPAGRPSLDAPAFDVIDRALALGEEARDIVRAATRGVWLDVLASPHPDGGTVVTFHDVTADRERAAALARSEARYERLVESATDAIFTVDADGRITSVNHAVERATGREREDLIGERYDALLASADAREVAAELLAAALRGERVRREVRFLDAAGGAHTGSLVAAPIVEDAMVVGVLGVMRDVTDERRLSDQLMQREKLATVGRLVRGIAHELNNPLTSVLTLADLLVGDGAAPADDDEHTPDPADVRDAALAIRAEARRAARIMGKLHAFARQRAPERTSTDVNRVVLDALELRRYALRMQEVDIDVDLDYELPVTWADANQLQQVFLQIVTASEQSLADVPAGSRRLALRTRRVGDAIEAAFVDSGRGYSDERAARLLEPFGAGDDTEHDADLAVSSEIVRAHGGRIRVERVPDGGAAVVVELPYVPPPALSADAGALPLGAAGDG</sequence>
<feature type="domain" description="PAS" evidence="11">
    <location>
        <begin position="665"/>
        <end position="736"/>
    </location>
</feature>
<dbReference type="InterPro" id="IPR036097">
    <property type="entry name" value="HisK_dim/P_sf"/>
</dbReference>
<evidence type="ECO:0000259" key="11">
    <source>
        <dbReference type="PROSITE" id="PS50112"/>
    </source>
</evidence>
<keyword evidence="3" id="KW-0597">Phosphoprotein</keyword>
<evidence type="ECO:0000256" key="9">
    <source>
        <dbReference type="SAM" id="MobiDB-lite"/>
    </source>
</evidence>
<keyword evidence="5" id="KW-0547">Nucleotide-binding</keyword>
<evidence type="ECO:0000256" key="3">
    <source>
        <dbReference type="ARBA" id="ARBA00022553"/>
    </source>
</evidence>
<dbReference type="InterPro" id="IPR035965">
    <property type="entry name" value="PAS-like_dom_sf"/>
</dbReference>
<proteinExistence type="predicted"/>
<reference evidence="13 14" key="1">
    <citation type="journal article" date="2014" name="Genome Announc.">
        <title>Genome Sequence and Methylome of Soil Bacterium Gemmatirosa kalamazoonensis KBS708T, a Member of the Rarely Cultivated Gemmatimonadetes Phylum.</title>
        <authorList>
            <person name="Debruyn J.M."/>
            <person name="Radosevich M."/>
            <person name="Wommack K.E."/>
            <person name="Polson S.W."/>
            <person name="Hauser L.J."/>
            <person name="Fawaz M.N."/>
            <person name="Korlach J."/>
            <person name="Tsai Y.C."/>
        </authorList>
    </citation>
    <scope>NUCLEOTIDE SEQUENCE [LARGE SCALE GENOMIC DNA]</scope>
    <source>
        <strain evidence="13 14">KBS708</strain>
    </source>
</reference>
<dbReference type="Pfam" id="PF00512">
    <property type="entry name" value="HisKA"/>
    <property type="match status" value="1"/>
</dbReference>
<dbReference type="GO" id="GO:0000155">
    <property type="term" value="F:phosphorelay sensor kinase activity"/>
    <property type="evidence" value="ECO:0007669"/>
    <property type="project" value="InterPro"/>
</dbReference>
<feature type="domain" description="Histidine kinase" evidence="10">
    <location>
        <begin position="802"/>
        <end position="1023"/>
    </location>
</feature>
<dbReference type="PROSITE" id="PS50112">
    <property type="entry name" value="PAS"/>
    <property type="match status" value="1"/>
</dbReference>
<dbReference type="Proteomes" id="UP000019151">
    <property type="component" value="Chromosome"/>
</dbReference>
<evidence type="ECO:0000256" key="2">
    <source>
        <dbReference type="ARBA" id="ARBA00012438"/>
    </source>
</evidence>
<dbReference type="OrthoDB" id="1931120at2"/>
<dbReference type="SUPFAM" id="SSF55781">
    <property type="entry name" value="GAF domain-like"/>
    <property type="match status" value="2"/>
</dbReference>
<dbReference type="InterPro" id="IPR003594">
    <property type="entry name" value="HATPase_dom"/>
</dbReference>
<dbReference type="InterPro" id="IPR005467">
    <property type="entry name" value="His_kinase_dom"/>
</dbReference>
<evidence type="ECO:0000313" key="13">
    <source>
        <dbReference type="EMBL" id="AHG90084.1"/>
    </source>
</evidence>
<dbReference type="CDD" id="cd00082">
    <property type="entry name" value="HisKA"/>
    <property type="match status" value="1"/>
</dbReference>
<evidence type="ECO:0000256" key="4">
    <source>
        <dbReference type="ARBA" id="ARBA00022679"/>
    </source>
</evidence>
<accession>W0RG47</accession>
<keyword evidence="14" id="KW-1185">Reference proteome</keyword>
<dbReference type="Pfam" id="PF00989">
    <property type="entry name" value="PAS"/>
    <property type="match status" value="1"/>
</dbReference>
<dbReference type="InterPro" id="IPR000700">
    <property type="entry name" value="PAS-assoc_C"/>
</dbReference>
<dbReference type="SUPFAM" id="SSF55785">
    <property type="entry name" value="PYP-like sensor domain (PAS domain)"/>
    <property type="match status" value="2"/>
</dbReference>
<dbReference type="SUPFAM" id="SSF47384">
    <property type="entry name" value="Homodimeric domain of signal transducing histidine kinase"/>
    <property type="match status" value="1"/>
</dbReference>
<dbReference type="Pfam" id="PF13185">
    <property type="entry name" value="GAF_2"/>
    <property type="match status" value="1"/>
</dbReference>
<dbReference type="Gene3D" id="3.30.450.40">
    <property type="match status" value="2"/>
</dbReference>
<dbReference type="PANTHER" id="PTHR43065">
    <property type="entry name" value="SENSOR HISTIDINE KINASE"/>
    <property type="match status" value="1"/>
</dbReference>
<dbReference type="KEGG" id="gba:J421_2547"/>
<dbReference type="SUPFAM" id="SSF55874">
    <property type="entry name" value="ATPase domain of HSP90 chaperone/DNA topoisomerase II/histidine kinase"/>
    <property type="match status" value="1"/>
</dbReference>
<dbReference type="Pfam" id="PF02518">
    <property type="entry name" value="HATPase_c"/>
    <property type="match status" value="1"/>
</dbReference>
<evidence type="ECO:0000259" key="10">
    <source>
        <dbReference type="PROSITE" id="PS50109"/>
    </source>
</evidence>
<feature type="region of interest" description="Disordered" evidence="9">
    <location>
        <begin position="274"/>
        <end position="300"/>
    </location>
</feature>
<dbReference type="InterPro" id="IPR000014">
    <property type="entry name" value="PAS"/>
</dbReference>
<evidence type="ECO:0000256" key="7">
    <source>
        <dbReference type="ARBA" id="ARBA00022840"/>
    </source>
</evidence>
<keyword evidence="4" id="KW-0808">Transferase</keyword>
<dbReference type="InterPro" id="IPR013767">
    <property type="entry name" value="PAS_fold"/>
</dbReference>
<keyword evidence="8" id="KW-0902">Two-component regulatory system</keyword>
<dbReference type="InterPro" id="IPR036890">
    <property type="entry name" value="HATPase_C_sf"/>
</dbReference>
<dbReference type="GO" id="GO:0005524">
    <property type="term" value="F:ATP binding"/>
    <property type="evidence" value="ECO:0007669"/>
    <property type="project" value="UniProtKB-KW"/>
</dbReference>
<dbReference type="Pfam" id="PF01590">
    <property type="entry name" value="GAF"/>
    <property type="match status" value="1"/>
</dbReference>
<dbReference type="RefSeq" id="WP_025411559.1">
    <property type="nucleotide sequence ID" value="NZ_CP007128.1"/>
</dbReference>
<dbReference type="SMART" id="SM00387">
    <property type="entry name" value="HATPase_c"/>
    <property type="match status" value="1"/>
</dbReference>
<dbReference type="Pfam" id="PF12860">
    <property type="entry name" value="PAS_7"/>
    <property type="match status" value="1"/>
</dbReference>
<dbReference type="Gene3D" id="3.30.450.20">
    <property type="entry name" value="PAS domain"/>
    <property type="match status" value="2"/>
</dbReference>
<dbReference type="InParanoid" id="W0RG47"/>
<feature type="domain" description="PAC" evidence="12">
    <location>
        <begin position="738"/>
        <end position="789"/>
    </location>
</feature>
<dbReference type="NCBIfam" id="TIGR00229">
    <property type="entry name" value="sensory_box"/>
    <property type="match status" value="1"/>
</dbReference>
<dbReference type="eggNOG" id="COG2203">
    <property type="taxonomic scope" value="Bacteria"/>
</dbReference>
<protein>
    <recommendedName>
        <fullName evidence="2">histidine kinase</fullName>
        <ecNumber evidence="2">2.7.13.3</ecNumber>
    </recommendedName>
</protein>
<dbReference type="eggNOG" id="COG4191">
    <property type="taxonomic scope" value="Bacteria"/>
</dbReference>